<dbReference type="OrthoDB" id="26879at2759"/>
<feature type="compositionally biased region" description="Low complexity" evidence="1">
    <location>
        <begin position="182"/>
        <end position="214"/>
    </location>
</feature>
<dbReference type="OMA" id="RYCIRCG"/>
<organism evidence="2 3">
    <name type="scientific">Cavenderia fasciculata</name>
    <name type="common">Slime mold</name>
    <name type="synonym">Dictyostelium fasciculatum</name>
    <dbReference type="NCBI Taxonomy" id="261658"/>
    <lineage>
        <taxon>Eukaryota</taxon>
        <taxon>Amoebozoa</taxon>
        <taxon>Evosea</taxon>
        <taxon>Eumycetozoa</taxon>
        <taxon>Dictyostelia</taxon>
        <taxon>Acytosteliales</taxon>
        <taxon>Cavenderiaceae</taxon>
        <taxon>Cavenderia</taxon>
    </lineage>
</organism>
<dbReference type="RefSeq" id="XP_004359013.1">
    <property type="nucleotide sequence ID" value="XM_004358956.1"/>
</dbReference>
<evidence type="ECO:0000313" key="2">
    <source>
        <dbReference type="EMBL" id="EGG21163.1"/>
    </source>
</evidence>
<dbReference type="GeneID" id="14874009"/>
<accession>F4PQJ6</accession>
<feature type="region of interest" description="Disordered" evidence="1">
    <location>
        <begin position="173"/>
        <end position="214"/>
    </location>
</feature>
<reference evidence="3" key="1">
    <citation type="journal article" date="2011" name="Genome Res.">
        <title>Phylogeny-wide analysis of social amoeba genomes highlights ancient origins for complex intercellular communication.</title>
        <authorList>
            <person name="Heidel A.J."/>
            <person name="Lawal H.M."/>
            <person name="Felder M."/>
            <person name="Schilde C."/>
            <person name="Helps N.R."/>
            <person name="Tunggal B."/>
            <person name="Rivero F."/>
            <person name="John U."/>
            <person name="Schleicher M."/>
            <person name="Eichinger L."/>
            <person name="Platzer M."/>
            <person name="Noegel A.A."/>
            <person name="Schaap P."/>
            <person name="Gloeckner G."/>
        </authorList>
    </citation>
    <scope>NUCLEOTIDE SEQUENCE [LARGE SCALE GENOMIC DNA]</scope>
    <source>
        <strain evidence="3">SH3</strain>
    </source>
</reference>
<sequence length="251" mass="27293">MASTDNLKEVTAGVAKVASNMWIKSIDSEDGANQDNPTHPYIITNVEQYQPTREMMEKFEIRRNQLDKSIPAGKKLETLNLFFNPTSESQLKKILQVGWPSTYDAVDVSFFSNANKAILDNPISYYKLLIVRVCLGREGVDFTLANGRYRVRDLNGVMTSFLITYRNSLAPNSTPPVSPFKSSTSTLSPASPMTTSTASTIKTSSSASVSPAKPKLASGQLIGDGLVCPSCGTDKNAGNTRYCIRCGACLL</sequence>
<evidence type="ECO:0000256" key="1">
    <source>
        <dbReference type="SAM" id="MobiDB-lite"/>
    </source>
</evidence>
<dbReference type="AlphaFoldDB" id="F4PQJ6"/>
<proteinExistence type="predicted"/>
<dbReference type="Proteomes" id="UP000007797">
    <property type="component" value="Unassembled WGS sequence"/>
</dbReference>
<dbReference type="KEGG" id="dfa:DFA_01038"/>
<protein>
    <submittedName>
        <fullName evidence="2">Uncharacterized protein</fullName>
    </submittedName>
</protein>
<dbReference type="EMBL" id="GL883010">
    <property type="protein sequence ID" value="EGG21163.1"/>
    <property type="molecule type" value="Genomic_DNA"/>
</dbReference>
<keyword evidence="3" id="KW-1185">Reference proteome</keyword>
<gene>
    <name evidence="2" type="ORF">DFA_01038</name>
</gene>
<evidence type="ECO:0000313" key="3">
    <source>
        <dbReference type="Proteomes" id="UP000007797"/>
    </source>
</evidence>
<name>F4PQJ6_CACFS</name>